<evidence type="ECO:0000313" key="3">
    <source>
        <dbReference type="WBParaSite" id="ECPE_0000758401-mRNA-1"/>
    </source>
</evidence>
<sequence length="145" mass="16405">MQSVNCLAAEDSNLMHQLMRMYDAEYTDARLLDQGISVDDTEAIAIVESGTMSVGGHFVVPLSWKKGVNTDMGNYASALSRLNSLERRLINDESLRFRYTQTMKMTIEKGNAVPVPGEQLQCDFHPRWYLPHHALLKPKCRKSCV</sequence>
<dbReference type="WBParaSite" id="ECPE_0000758401-mRNA-1">
    <property type="protein sequence ID" value="ECPE_0000758401-mRNA-1"/>
    <property type="gene ID" value="ECPE_0000758401"/>
</dbReference>
<reference evidence="1 2" key="2">
    <citation type="submission" date="2018-11" db="EMBL/GenBank/DDBJ databases">
        <authorList>
            <consortium name="Pathogen Informatics"/>
        </authorList>
    </citation>
    <scope>NUCLEOTIDE SEQUENCE [LARGE SCALE GENOMIC DNA]</scope>
    <source>
        <strain evidence="1 2">Egypt</strain>
    </source>
</reference>
<protein>
    <submittedName>
        <fullName evidence="3">RFC1 domain-containing protein</fullName>
    </submittedName>
</protein>
<accession>A0A183AKT3</accession>
<keyword evidence="2" id="KW-1185">Reference proteome</keyword>
<dbReference type="OrthoDB" id="7764328at2759"/>
<gene>
    <name evidence="1" type="ORF">ECPE_LOCUS7568</name>
</gene>
<organism evidence="3">
    <name type="scientific">Echinostoma caproni</name>
    <dbReference type="NCBI Taxonomy" id="27848"/>
    <lineage>
        <taxon>Eukaryota</taxon>
        <taxon>Metazoa</taxon>
        <taxon>Spiralia</taxon>
        <taxon>Lophotrochozoa</taxon>
        <taxon>Platyhelminthes</taxon>
        <taxon>Trematoda</taxon>
        <taxon>Digenea</taxon>
        <taxon>Plagiorchiida</taxon>
        <taxon>Echinostomata</taxon>
        <taxon>Echinostomatoidea</taxon>
        <taxon>Echinostomatidae</taxon>
        <taxon>Echinostoma</taxon>
    </lineage>
</organism>
<dbReference type="Proteomes" id="UP000272942">
    <property type="component" value="Unassembled WGS sequence"/>
</dbReference>
<dbReference type="PANTHER" id="PTHR47331:SF1">
    <property type="entry name" value="GAG-LIKE PROTEIN"/>
    <property type="match status" value="1"/>
</dbReference>
<proteinExistence type="predicted"/>
<reference evidence="3" key="1">
    <citation type="submission" date="2016-06" db="UniProtKB">
        <authorList>
            <consortium name="WormBaseParasite"/>
        </authorList>
    </citation>
    <scope>IDENTIFICATION</scope>
</reference>
<dbReference type="EMBL" id="UZAN01044781">
    <property type="protein sequence ID" value="VDP81453.1"/>
    <property type="molecule type" value="Genomic_DNA"/>
</dbReference>
<dbReference type="PANTHER" id="PTHR47331">
    <property type="entry name" value="PHD-TYPE DOMAIN-CONTAINING PROTEIN"/>
    <property type="match status" value="1"/>
</dbReference>
<evidence type="ECO:0000313" key="1">
    <source>
        <dbReference type="EMBL" id="VDP81453.1"/>
    </source>
</evidence>
<dbReference type="AlphaFoldDB" id="A0A183AKT3"/>
<evidence type="ECO:0000313" key="2">
    <source>
        <dbReference type="Proteomes" id="UP000272942"/>
    </source>
</evidence>
<name>A0A183AKT3_9TREM</name>